<protein>
    <submittedName>
        <fullName evidence="11">Uncharacterized protein</fullName>
    </submittedName>
</protein>
<feature type="compositionally biased region" description="Polar residues" evidence="10">
    <location>
        <begin position="470"/>
        <end position="487"/>
    </location>
</feature>
<comment type="caution">
    <text evidence="11">The sequence shown here is derived from an EMBL/GenBank/DDBJ whole genome shotgun (WGS) entry which is preliminary data.</text>
</comment>
<keyword evidence="4" id="KW-0597">Phosphoprotein</keyword>
<evidence type="ECO:0000256" key="9">
    <source>
        <dbReference type="SAM" id="Coils"/>
    </source>
</evidence>
<dbReference type="Proteomes" id="UP000663882">
    <property type="component" value="Unassembled WGS sequence"/>
</dbReference>
<keyword evidence="5" id="KW-0282">Flagellum</keyword>
<feature type="coiled-coil region" evidence="9">
    <location>
        <begin position="286"/>
        <end position="337"/>
    </location>
</feature>
<keyword evidence="3" id="KW-0963">Cytoplasm</keyword>
<accession>A0A814L670</accession>
<evidence type="ECO:0000256" key="7">
    <source>
        <dbReference type="ARBA" id="ARBA00023212"/>
    </source>
</evidence>
<dbReference type="OrthoDB" id="313308at2759"/>
<comment type="subcellular location">
    <subcellularLocation>
        <location evidence="1">Cytoplasm</location>
        <location evidence="1">Cytoskeleton</location>
        <location evidence="1">Flagellum axoneme</location>
    </subcellularLocation>
</comment>
<dbReference type="GO" id="GO:0005929">
    <property type="term" value="C:cilium"/>
    <property type="evidence" value="ECO:0007669"/>
    <property type="project" value="TreeGrafter"/>
</dbReference>
<dbReference type="PANTHER" id="PTHR21648:SF0">
    <property type="entry name" value="RADIAL SPOKE HEAD PROTEIN 3 HOMOLOG"/>
    <property type="match status" value="1"/>
</dbReference>
<evidence type="ECO:0000313" key="11">
    <source>
        <dbReference type="EMBL" id="CAF1061711.1"/>
    </source>
</evidence>
<dbReference type="Pfam" id="PF06098">
    <property type="entry name" value="Radial_spoke_3"/>
    <property type="match status" value="1"/>
</dbReference>
<gene>
    <name evidence="11" type="ORF">RFH988_LOCUS17292</name>
</gene>
<keyword evidence="8" id="KW-0966">Cell projection</keyword>
<dbReference type="EMBL" id="CAJNOO010000920">
    <property type="protein sequence ID" value="CAF1061711.1"/>
    <property type="molecule type" value="Genomic_DNA"/>
</dbReference>
<reference evidence="11" key="1">
    <citation type="submission" date="2021-02" db="EMBL/GenBank/DDBJ databases">
        <authorList>
            <person name="Nowell W R."/>
        </authorList>
    </citation>
    <scope>NUCLEOTIDE SEQUENCE</scope>
</reference>
<evidence type="ECO:0000256" key="3">
    <source>
        <dbReference type="ARBA" id="ARBA00022490"/>
    </source>
</evidence>
<feature type="region of interest" description="Disordered" evidence="10">
    <location>
        <begin position="469"/>
        <end position="510"/>
    </location>
</feature>
<dbReference type="PANTHER" id="PTHR21648">
    <property type="entry name" value="FLAGELLAR RADIAL SPOKE PROTEIN 3"/>
    <property type="match status" value="1"/>
</dbReference>
<comment type="similarity">
    <text evidence="2">Belongs to the flagellar radial spoke RSP3 family.</text>
</comment>
<evidence type="ECO:0000256" key="8">
    <source>
        <dbReference type="ARBA" id="ARBA00023273"/>
    </source>
</evidence>
<evidence type="ECO:0000256" key="10">
    <source>
        <dbReference type="SAM" id="MobiDB-lite"/>
    </source>
</evidence>
<keyword evidence="6" id="KW-0969">Cilium</keyword>
<sequence length="510" mass="57514">MIFLFQIQSTVVRTTRVLSNLLCITAKSESHDKFKVTPTSIPYLAALVSVVEEVRTRCPIKNRSNIFPTSTNTNNLSSSNYSTTVVNPLSHLPQSHSSTSIADIAGSTSLNVQQGIFNRRLKSWDASYLDKTRKVSAVSTINSSRLLSIPPHARYYQSIDIENAIPRILTKPASTLVQLQQVKQSVPTIAVTPQILPETQQTSEASCETNLLLDPNVLTDTSTQALLLTVLATLVRNTSDENEMRILYEYLSESSIVFPKLFDFDLEVKPIVETLIGKTVEQALIEVSEEEELAEIREQQREYEEIRNAELIELQRLEEQERRLRSEKDRRIKQAQEALRLEQDVAQKIAARAFAKSYLQDLVPSVFNNLRENGYFYDPVEHEIETSFMPWLMEKTMTQVNNLVIGRTILDSVIRDVVNQRIDDYQNLEETLRKVIEGGIDMGTSTGDIAHGLEQNTDQLELSPGELIATNENNTNDAGETTTSALQNDEVLDEHEEDQTNAGEDIPDEQ</sequence>
<evidence type="ECO:0000256" key="4">
    <source>
        <dbReference type="ARBA" id="ARBA00022553"/>
    </source>
</evidence>
<evidence type="ECO:0000256" key="2">
    <source>
        <dbReference type="ARBA" id="ARBA00006737"/>
    </source>
</evidence>
<dbReference type="AlphaFoldDB" id="A0A814L670"/>
<evidence type="ECO:0000256" key="1">
    <source>
        <dbReference type="ARBA" id="ARBA00004611"/>
    </source>
</evidence>
<organism evidence="11 12">
    <name type="scientific">Rotaria sordida</name>
    <dbReference type="NCBI Taxonomy" id="392033"/>
    <lineage>
        <taxon>Eukaryota</taxon>
        <taxon>Metazoa</taxon>
        <taxon>Spiralia</taxon>
        <taxon>Gnathifera</taxon>
        <taxon>Rotifera</taxon>
        <taxon>Eurotatoria</taxon>
        <taxon>Bdelloidea</taxon>
        <taxon>Philodinida</taxon>
        <taxon>Philodinidae</taxon>
        <taxon>Rotaria</taxon>
    </lineage>
</organism>
<keyword evidence="9" id="KW-0175">Coiled coil</keyword>
<evidence type="ECO:0000256" key="5">
    <source>
        <dbReference type="ARBA" id="ARBA00022846"/>
    </source>
</evidence>
<proteinExistence type="inferred from homology"/>
<name>A0A814L670_9BILA</name>
<evidence type="ECO:0000256" key="6">
    <source>
        <dbReference type="ARBA" id="ARBA00023069"/>
    </source>
</evidence>
<keyword evidence="7" id="KW-0206">Cytoskeleton</keyword>
<evidence type="ECO:0000313" key="12">
    <source>
        <dbReference type="Proteomes" id="UP000663882"/>
    </source>
</evidence>
<feature type="compositionally biased region" description="Acidic residues" evidence="10">
    <location>
        <begin position="490"/>
        <end position="510"/>
    </location>
</feature>
<dbReference type="InterPro" id="IPR009290">
    <property type="entry name" value="Radial_spoke_3"/>
</dbReference>